<dbReference type="InterPro" id="IPR017970">
    <property type="entry name" value="Homeobox_CS"/>
</dbReference>
<evidence type="ECO:0000259" key="15">
    <source>
        <dbReference type="PROSITE" id="PS50071"/>
    </source>
</evidence>
<keyword evidence="5" id="KW-0805">Transcription regulation</keyword>
<dbReference type="InterPro" id="IPR001356">
    <property type="entry name" value="HD"/>
</dbReference>
<keyword evidence="8" id="KW-0010">Activator</keyword>
<dbReference type="Proteomes" id="UP000221080">
    <property type="component" value="Chromosome 6"/>
</dbReference>
<keyword evidence="10 11" id="KW-0539">Nucleus</keyword>
<evidence type="ECO:0000313" key="17">
    <source>
        <dbReference type="Proteomes" id="UP000221080"/>
    </source>
</evidence>
<dbReference type="SUPFAM" id="SSF46689">
    <property type="entry name" value="Homeodomain-like"/>
    <property type="match status" value="1"/>
</dbReference>
<evidence type="ECO:0000259" key="16">
    <source>
        <dbReference type="PROSITE" id="PS51179"/>
    </source>
</evidence>
<evidence type="ECO:0000256" key="2">
    <source>
        <dbReference type="ARBA" id="ARBA00008879"/>
    </source>
</evidence>
<sequence>MADGGAASQDESSGPDSRMSNPSETNKCAMESGDGSTGAQTNGLDFQRQTVQTTNAITSAQAQALLQQLTLTPAQQQLLLQQAQAQLLAAAVQQHSASQQSSTTGASISASAATPITQIPLSQPIQITPSQQLQQLQQQNLNLQQFVLVQPGHPIAAQLQPAQFIISQTPQGQQSLLQAQNLLTQLPQSQANLLQSQPSITLATQPATPTRTIAATPVQTLPHNQTTPKRMETPSLEEPSDLEELEQFAKTFKQRRIKLGFTQGDVGLAMGKLYGNDFSQTTISRFEALNLSFKNMCKLKPLLEKWLNDAENQTSDQGLSSPSSIGSPGLGMEGLNRRRKKRTSIETNIRVALEKSFLENQKPTSEEITMIADQLNMEKEVIRVWFCNRRQKEKRINPPSSGSAASTPIKAIFSPSTSLAPSTASLVTSSTSTTLTVNPVLPLTSTSISSIGLTGTTVGSATTKTASAISTVPSVTTATSSPSLSPSPSAPQALSAESAVTQEPTSTVTQAPTTLVNTLGTGQVMVAASSLSAALQGAAQLPTSASIAAMAAAASLNPGLMASSQFAPGGALLSLAPGGLGSALSPALMSNSTLATIQALASSGTLPITSLDGSGNLLFANASAGSTPNLVTAPLFLNPQNLSLLTSNPVSLVSAGGAAGAAGALNLHVATDHNAVTTATVPVSTISKAQ</sequence>
<keyword evidence="4" id="KW-0217">Developmental protein</keyword>
<dbReference type="PANTHER" id="PTHR11636:SF47">
    <property type="entry name" value="POU DOMAIN, CLASS 2, TRANSCRIPTION FACTOR 1"/>
    <property type="match status" value="1"/>
</dbReference>
<evidence type="ECO:0000256" key="3">
    <source>
        <dbReference type="ARBA" id="ARBA00010250"/>
    </source>
</evidence>
<name>A0A9F7RAQ1_ICTPU</name>
<dbReference type="Pfam" id="PF19536">
    <property type="entry name" value="POU2F1_C"/>
    <property type="match status" value="1"/>
</dbReference>
<dbReference type="SUPFAM" id="SSF47413">
    <property type="entry name" value="lambda repressor-like DNA-binding domains"/>
    <property type="match status" value="1"/>
</dbReference>
<evidence type="ECO:0000256" key="9">
    <source>
        <dbReference type="ARBA" id="ARBA00023163"/>
    </source>
</evidence>
<feature type="region of interest" description="Disordered" evidence="14">
    <location>
        <begin position="472"/>
        <end position="509"/>
    </location>
</feature>
<evidence type="ECO:0000256" key="7">
    <source>
        <dbReference type="ARBA" id="ARBA00023155"/>
    </source>
</evidence>
<dbReference type="PROSITE" id="PS51179">
    <property type="entry name" value="POU_3"/>
    <property type="match status" value="1"/>
</dbReference>
<evidence type="ECO:0000256" key="4">
    <source>
        <dbReference type="ARBA" id="ARBA00022473"/>
    </source>
</evidence>
<accession>A0A9F7RAQ1</accession>
<feature type="region of interest" description="Disordered" evidence="14">
    <location>
        <begin position="1"/>
        <end position="42"/>
    </location>
</feature>
<feature type="DNA-binding region" description="Homeobox" evidence="11">
    <location>
        <begin position="338"/>
        <end position="397"/>
    </location>
</feature>
<dbReference type="InterPro" id="IPR009057">
    <property type="entry name" value="Homeodomain-like_sf"/>
</dbReference>
<dbReference type="SMART" id="SM00389">
    <property type="entry name" value="HOX"/>
    <property type="match status" value="1"/>
</dbReference>
<evidence type="ECO:0000256" key="1">
    <source>
        <dbReference type="ARBA" id="ARBA00004123"/>
    </source>
</evidence>
<feature type="compositionally biased region" description="Polar residues" evidence="14">
    <location>
        <begin position="9"/>
        <end position="26"/>
    </location>
</feature>
<dbReference type="PROSITE" id="PS50071">
    <property type="entry name" value="HOMEOBOX_2"/>
    <property type="match status" value="1"/>
</dbReference>
<dbReference type="InterPro" id="IPR050255">
    <property type="entry name" value="POU_domain_TF"/>
</dbReference>
<feature type="compositionally biased region" description="Low complexity" evidence="14">
    <location>
        <begin position="472"/>
        <end position="499"/>
    </location>
</feature>
<organism evidence="17 18">
    <name type="scientific">Ictalurus punctatus</name>
    <name type="common">Channel catfish</name>
    <name type="synonym">Silurus punctatus</name>
    <dbReference type="NCBI Taxonomy" id="7998"/>
    <lineage>
        <taxon>Eukaryota</taxon>
        <taxon>Metazoa</taxon>
        <taxon>Chordata</taxon>
        <taxon>Craniata</taxon>
        <taxon>Vertebrata</taxon>
        <taxon>Euteleostomi</taxon>
        <taxon>Actinopterygii</taxon>
        <taxon>Neopterygii</taxon>
        <taxon>Teleostei</taxon>
        <taxon>Ostariophysi</taxon>
        <taxon>Siluriformes</taxon>
        <taxon>Ictaluridae</taxon>
        <taxon>Ictalurus</taxon>
    </lineage>
</organism>
<evidence type="ECO:0000256" key="14">
    <source>
        <dbReference type="SAM" id="MobiDB-lite"/>
    </source>
</evidence>
<feature type="compositionally biased region" description="Polar residues" evidence="14">
    <location>
        <begin position="500"/>
        <end position="509"/>
    </location>
</feature>
<dbReference type="Gene3D" id="1.10.260.40">
    <property type="entry name" value="lambda repressor-like DNA-binding domains"/>
    <property type="match status" value="1"/>
</dbReference>
<dbReference type="RefSeq" id="XP_053536617.1">
    <property type="nucleotide sequence ID" value="XM_053680642.1"/>
</dbReference>
<feature type="region of interest" description="Disordered" evidence="14">
    <location>
        <begin position="313"/>
        <end position="343"/>
    </location>
</feature>
<protein>
    <recommendedName>
        <fullName evidence="13">POU domain protein</fullName>
    </recommendedName>
</protein>
<evidence type="ECO:0000256" key="6">
    <source>
        <dbReference type="ARBA" id="ARBA00023125"/>
    </source>
</evidence>
<dbReference type="PROSITE" id="PS00035">
    <property type="entry name" value="POU_1"/>
    <property type="match status" value="1"/>
</dbReference>
<dbReference type="PANTHER" id="PTHR11636">
    <property type="entry name" value="POU DOMAIN"/>
    <property type="match status" value="1"/>
</dbReference>
<dbReference type="InterPro" id="IPR000327">
    <property type="entry name" value="POU_dom"/>
</dbReference>
<feature type="domain" description="POU-specific" evidence="16">
    <location>
        <begin position="237"/>
        <end position="311"/>
    </location>
</feature>
<dbReference type="GeneID" id="108266565"/>
<dbReference type="FunFam" id="1.10.10.60:FF:000005">
    <property type="entry name" value="POU domain protein"/>
    <property type="match status" value="1"/>
</dbReference>
<dbReference type="InterPro" id="IPR000972">
    <property type="entry name" value="TF_octamer"/>
</dbReference>
<evidence type="ECO:0000256" key="11">
    <source>
        <dbReference type="PROSITE-ProRule" id="PRU00108"/>
    </source>
</evidence>
<evidence type="ECO:0000256" key="10">
    <source>
        <dbReference type="ARBA" id="ARBA00023242"/>
    </source>
</evidence>
<evidence type="ECO:0000256" key="5">
    <source>
        <dbReference type="ARBA" id="ARBA00023015"/>
    </source>
</evidence>
<keyword evidence="9 13" id="KW-0804">Transcription</keyword>
<dbReference type="GO" id="GO:0000981">
    <property type="term" value="F:DNA-binding transcription factor activity, RNA polymerase II-specific"/>
    <property type="evidence" value="ECO:0007669"/>
    <property type="project" value="InterPro"/>
</dbReference>
<dbReference type="AlphaFoldDB" id="A0A9F7RAQ1"/>
<dbReference type="Pfam" id="PF00157">
    <property type="entry name" value="Pou"/>
    <property type="match status" value="1"/>
</dbReference>
<dbReference type="CDD" id="cd00086">
    <property type="entry name" value="homeodomain"/>
    <property type="match status" value="1"/>
</dbReference>
<dbReference type="Pfam" id="PF00046">
    <property type="entry name" value="Homeodomain"/>
    <property type="match status" value="1"/>
</dbReference>
<evidence type="ECO:0000313" key="18">
    <source>
        <dbReference type="RefSeq" id="XP_053536617.1"/>
    </source>
</evidence>
<keyword evidence="6 11" id="KW-0238">DNA-binding</keyword>
<keyword evidence="17" id="KW-1185">Reference proteome</keyword>
<feature type="compositionally biased region" description="Low complexity" evidence="14">
    <location>
        <begin position="318"/>
        <end position="327"/>
    </location>
</feature>
<dbReference type="PRINTS" id="PR00029">
    <property type="entry name" value="OCTAMER"/>
</dbReference>
<dbReference type="GO" id="GO:0000978">
    <property type="term" value="F:RNA polymerase II cis-regulatory region sequence-specific DNA binding"/>
    <property type="evidence" value="ECO:0007669"/>
    <property type="project" value="TreeGrafter"/>
</dbReference>
<feature type="domain" description="Homeobox" evidence="15">
    <location>
        <begin position="336"/>
        <end position="396"/>
    </location>
</feature>
<reference evidence="17" key="1">
    <citation type="journal article" date="2016" name="Nat. Commun.">
        <title>The channel catfish genome sequence provides insights into the evolution of scale formation in teleosts.</title>
        <authorList>
            <person name="Liu Z."/>
            <person name="Liu S."/>
            <person name="Yao J."/>
            <person name="Bao L."/>
            <person name="Zhang J."/>
            <person name="Li Y."/>
            <person name="Jiang C."/>
            <person name="Sun L."/>
            <person name="Wang R."/>
            <person name="Zhang Y."/>
            <person name="Zhou T."/>
            <person name="Zeng Q."/>
            <person name="Fu Q."/>
            <person name="Gao S."/>
            <person name="Li N."/>
            <person name="Koren S."/>
            <person name="Jiang Y."/>
            <person name="Zimin A."/>
            <person name="Xu P."/>
            <person name="Phillippy A.M."/>
            <person name="Geng X."/>
            <person name="Song L."/>
            <person name="Sun F."/>
            <person name="Li C."/>
            <person name="Wang X."/>
            <person name="Chen A."/>
            <person name="Jin Y."/>
            <person name="Yuan Z."/>
            <person name="Yang Y."/>
            <person name="Tan S."/>
            <person name="Peatman E."/>
            <person name="Lu J."/>
            <person name="Qin Z."/>
            <person name="Dunham R."/>
            <person name="Li Z."/>
            <person name="Sonstegard T."/>
            <person name="Feng J."/>
            <person name="Danzmann R.G."/>
            <person name="Schroeder S."/>
            <person name="Scheffler B."/>
            <person name="Duke M.V."/>
            <person name="Ballard L."/>
            <person name="Kucuktas H."/>
            <person name="Kaltenboeck L."/>
            <person name="Liu H."/>
            <person name="Armbruster J."/>
            <person name="Xie Y."/>
            <person name="Kirby M.L."/>
            <person name="Tian Y."/>
            <person name="Flanagan M.E."/>
            <person name="Mu W."/>
            <person name="Waldbieser G.C."/>
        </authorList>
    </citation>
    <scope>NUCLEOTIDE SEQUENCE [LARGE SCALE GENOMIC DNA]</scope>
    <source>
        <strain evidence="17">SDA103</strain>
    </source>
</reference>
<dbReference type="PRINTS" id="PR00028">
    <property type="entry name" value="POUDOMAIN"/>
</dbReference>
<proteinExistence type="inferred from homology"/>
<evidence type="ECO:0000256" key="8">
    <source>
        <dbReference type="ARBA" id="ARBA00023159"/>
    </source>
</evidence>
<dbReference type="InterPro" id="IPR010982">
    <property type="entry name" value="Lambda_DNA-bd_dom_sf"/>
</dbReference>
<comment type="similarity">
    <text evidence="2">Belongs to the POU transcription factor family. Class-2 subfamily.</text>
</comment>
<evidence type="ECO:0000256" key="13">
    <source>
        <dbReference type="RuleBase" id="RU361194"/>
    </source>
</evidence>
<comment type="subcellular location">
    <subcellularLocation>
        <location evidence="1 11 12">Nucleus</location>
    </subcellularLocation>
</comment>
<dbReference type="SMART" id="SM00352">
    <property type="entry name" value="POU"/>
    <property type="match status" value="1"/>
</dbReference>
<comment type="similarity">
    <text evidence="3">Belongs to the POU transcription factor family. Class-3 subfamily.</text>
</comment>
<reference evidence="18" key="2">
    <citation type="submission" date="2025-08" db="UniProtKB">
        <authorList>
            <consortium name="RefSeq"/>
        </authorList>
    </citation>
    <scope>IDENTIFICATION</scope>
    <source>
        <tissue evidence="18">Blood</tissue>
    </source>
</reference>
<evidence type="ECO:0000256" key="12">
    <source>
        <dbReference type="RuleBase" id="RU000682"/>
    </source>
</evidence>
<gene>
    <name evidence="18" type="primary">pou2f1b</name>
</gene>
<dbReference type="InterPro" id="IPR045703">
    <property type="entry name" value="POU2F1_C"/>
</dbReference>
<dbReference type="Gene3D" id="1.10.10.60">
    <property type="entry name" value="Homeodomain-like"/>
    <property type="match status" value="1"/>
</dbReference>
<dbReference type="FunFam" id="1.10.260.40:FF:000001">
    <property type="entry name" value="POU domain protein"/>
    <property type="match status" value="1"/>
</dbReference>
<dbReference type="PROSITE" id="PS00027">
    <property type="entry name" value="HOMEOBOX_1"/>
    <property type="match status" value="1"/>
</dbReference>
<dbReference type="PROSITE" id="PS00465">
    <property type="entry name" value="POU_2"/>
    <property type="match status" value="1"/>
</dbReference>
<keyword evidence="7 11" id="KW-0371">Homeobox</keyword>
<dbReference type="InterPro" id="IPR013847">
    <property type="entry name" value="POU"/>
</dbReference>
<dbReference type="GO" id="GO:0005634">
    <property type="term" value="C:nucleus"/>
    <property type="evidence" value="ECO:0007669"/>
    <property type="project" value="UniProtKB-SubCell"/>
</dbReference>
<dbReference type="CTD" id="323702"/>